<proteinExistence type="predicted"/>
<dbReference type="InterPro" id="IPR018640">
    <property type="entry name" value="DUF2063"/>
</dbReference>
<feature type="domain" description="Putative DNA-binding" evidence="1">
    <location>
        <begin position="7"/>
        <end position="98"/>
    </location>
</feature>
<protein>
    <submittedName>
        <fullName evidence="2">DUF2063 domain-containing protein</fullName>
    </submittedName>
</protein>
<comment type="caution">
    <text evidence="2">The sequence shown here is derived from an EMBL/GenBank/DDBJ whole genome shotgun (WGS) entry which is preliminary data.</text>
</comment>
<name>A0A918DVC0_9GAMM</name>
<sequence length="276" mass="30488">MSALNRLQRAFAEDLWGSDLKHLQGLIPDGRLPAVRLLQVYRNNFRISLTEALEAVYPVMQRLVGEDFFRYLIDRYLRNHPPTCGDLTQFGDRMAAFVAGFQPAAGLPYLADIARLEWACHEVFHAPDDATVDLDALSQMPAEDLAGLRFHLGAACRLLMSDFPVYRIWQSNQAGGDEPTTIDLDRGGETVLVLRPQWTVQLWALQAPAGRLLASLCRGEPLGEAVDQALMLDGTFDLQSLLSRYLAGGVLIPQFDSIPSSIPRHLHPAVPEGAGS</sequence>
<accession>A0A918DVC0</accession>
<evidence type="ECO:0000313" key="2">
    <source>
        <dbReference type="EMBL" id="GGO85749.1"/>
    </source>
</evidence>
<dbReference type="Gene3D" id="1.10.150.690">
    <property type="entry name" value="DUF2063"/>
    <property type="match status" value="1"/>
</dbReference>
<evidence type="ECO:0000259" key="1">
    <source>
        <dbReference type="Pfam" id="PF09836"/>
    </source>
</evidence>
<reference evidence="2 3" key="1">
    <citation type="journal article" date="2014" name="Int. J. Syst. Evol. Microbiol.">
        <title>Complete genome sequence of Corynebacterium casei LMG S-19264T (=DSM 44701T), isolated from a smear-ripened cheese.</title>
        <authorList>
            <consortium name="US DOE Joint Genome Institute (JGI-PGF)"/>
            <person name="Walter F."/>
            <person name="Albersmeier A."/>
            <person name="Kalinowski J."/>
            <person name="Ruckert C."/>
        </authorList>
    </citation>
    <scope>NUCLEOTIDE SEQUENCE [LARGE SCALE GENOMIC DNA]</scope>
    <source>
        <strain evidence="2 3">CGMCC 1.7286</strain>
    </source>
</reference>
<dbReference type="Pfam" id="PF09836">
    <property type="entry name" value="DUF2063"/>
    <property type="match status" value="1"/>
</dbReference>
<dbReference type="InterPro" id="IPR044922">
    <property type="entry name" value="DUF2063_N_sf"/>
</dbReference>
<dbReference type="RefSeq" id="WP_188861900.1">
    <property type="nucleotide sequence ID" value="NZ_BMLT01000009.1"/>
</dbReference>
<organism evidence="2 3">
    <name type="scientific">Marinobacterium nitratireducens</name>
    <dbReference type="NCBI Taxonomy" id="518897"/>
    <lineage>
        <taxon>Bacteria</taxon>
        <taxon>Pseudomonadati</taxon>
        <taxon>Pseudomonadota</taxon>
        <taxon>Gammaproteobacteria</taxon>
        <taxon>Oceanospirillales</taxon>
        <taxon>Oceanospirillaceae</taxon>
        <taxon>Marinobacterium</taxon>
    </lineage>
</organism>
<dbReference type="EMBL" id="BMLT01000009">
    <property type="protein sequence ID" value="GGO85749.1"/>
    <property type="molecule type" value="Genomic_DNA"/>
</dbReference>
<dbReference type="Proteomes" id="UP000599578">
    <property type="component" value="Unassembled WGS sequence"/>
</dbReference>
<gene>
    <name evidence="2" type="ORF">GCM10011348_35020</name>
</gene>
<keyword evidence="3" id="KW-1185">Reference proteome</keyword>
<dbReference type="AlphaFoldDB" id="A0A918DVC0"/>
<evidence type="ECO:0000313" key="3">
    <source>
        <dbReference type="Proteomes" id="UP000599578"/>
    </source>
</evidence>